<feature type="compositionally biased region" description="Low complexity" evidence="1">
    <location>
        <begin position="527"/>
        <end position="548"/>
    </location>
</feature>
<keyword evidence="5" id="KW-1185">Reference proteome</keyword>
<proteinExistence type="predicted"/>
<feature type="signal peptide" evidence="3">
    <location>
        <begin position="1"/>
        <end position="25"/>
    </location>
</feature>
<evidence type="ECO:0000256" key="3">
    <source>
        <dbReference type="SAM" id="SignalP"/>
    </source>
</evidence>
<dbReference type="Proteomes" id="UP001224775">
    <property type="component" value="Unassembled WGS sequence"/>
</dbReference>
<reference evidence="4" key="1">
    <citation type="submission" date="2023-06" db="EMBL/GenBank/DDBJ databases">
        <title>Survivors Of The Sea: Transcriptome response of Skeletonema marinoi to long-term dormancy.</title>
        <authorList>
            <person name="Pinder M.I.M."/>
            <person name="Kourtchenko O."/>
            <person name="Robertson E.K."/>
            <person name="Larsson T."/>
            <person name="Maumus F."/>
            <person name="Osuna-Cruz C.M."/>
            <person name="Vancaester E."/>
            <person name="Stenow R."/>
            <person name="Vandepoele K."/>
            <person name="Ploug H."/>
            <person name="Bruchert V."/>
            <person name="Godhe A."/>
            <person name="Topel M."/>
        </authorList>
    </citation>
    <scope>NUCLEOTIDE SEQUENCE</scope>
    <source>
        <strain evidence="4">R05AC</strain>
    </source>
</reference>
<keyword evidence="2" id="KW-1133">Transmembrane helix</keyword>
<evidence type="ECO:0000256" key="2">
    <source>
        <dbReference type="SAM" id="Phobius"/>
    </source>
</evidence>
<evidence type="ECO:0000313" key="5">
    <source>
        <dbReference type="Proteomes" id="UP001224775"/>
    </source>
</evidence>
<feature type="transmembrane region" description="Helical" evidence="2">
    <location>
        <begin position="472"/>
        <end position="491"/>
    </location>
</feature>
<organism evidence="4 5">
    <name type="scientific">Skeletonema marinoi</name>
    <dbReference type="NCBI Taxonomy" id="267567"/>
    <lineage>
        <taxon>Eukaryota</taxon>
        <taxon>Sar</taxon>
        <taxon>Stramenopiles</taxon>
        <taxon>Ochrophyta</taxon>
        <taxon>Bacillariophyta</taxon>
        <taxon>Coscinodiscophyceae</taxon>
        <taxon>Thalassiosirophycidae</taxon>
        <taxon>Thalassiosirales</taxon>
        <taxon>Skeletonemataceae</taxon>
        <taxon>Skeletonema</taxon>
        <taxon>Skeletonema marinoi-dohrnii complex</taxon>
    </lineage>
</organism>
<dbReference type="AlphaFoldDB" id="A0AAD8Y2S7"/>
<keyword evidence="2" id="KW-0472">Membrane</keyword>
<feature type="chain" id="PRO_5042081289" evidence="3">
    <location>
        <begin position="26"/>
        <end position="582"/>
    </location>
</feature>
<protein>
    <submittedName>
        <fullName evidence="4">Uncharacterized protein</fullName>
    </submittedName>
</protein>
<evidence type="ECO:0000313" key="4">
    <source>
        <dbReference type="EMBL" id="KAK1738488.1"/>
    </source>
</evidence>
<keyword evidence="2" id="KW-0812">Transmembrane</keyword>
<dbReference type="EMBL" id="JATAAI010000020">
    <property type="protein sequence ID" value="KAK1738488.1"/>
    <property type="molecule type" value="Genomic_DNA"/>
</dbReference>
<feature type="compositionally biased region" description="Basic and acidic residues" evidence="1">
    <location>
        <begin position="554"/>
        <end position="570"/>
    </location>
</feature>
<feature type="compositionally biased region" description="Basic residues" evidence="1">
    <location>
        <begin position="571"/>
        <end position="582"/>
    </location>
</feature>
<feature type="compositionally biased region" description="Basic residues" evidence="1">
    <location>
        <begin position="50"/>
        <end position="59"/>
    </location>
</feature>
<accession>A0AAD8Y2S7</accession>
<comment type="caution">
    <text evidence="4">The sequence shown here is derived from an EMBL/GenBank/DDBJ whole genome shotgun (WGS) entry which is preliminary data.</text>
</comment>
<feature type="region of interest" description="Disordered" evidence="1">
    <location>
        <begin position="34"/>
        <end position="62"/>
    </location>
</feature>
<sequence>MKAPMAAFLLSLALTLTLNNLSVLSSEITLDSGKPLSPPTTFIPPDEHTHHHIKSTRSRRMAEQRDRVREKIASGEFKEKYHRITEEQLTTLVDKAYSEDPGLEKKENQWVRRGNLKGALNDPKRRHLWGSSWGGVSRDPYAVPTGKADTSADWEKWAQGYRHVGDFIDCSDMFYNGEGSHDDGDGDANCERWAAWCAYVDPYYAGGEYDEYFGDNAAGKLDCHKPDSDWLLLGCYAQEHYQWYEQISKHLWAIDDYEYVVALAGLAYMTDENCQGPYYDSSNYEVYFGPMPVKGGMIMMGAYSDGACIYPHEKTTSTYDDFYQGDGIDLGSKDEGQDDATNEQLSEWWYAAQEYTMELFNEVYSDYLYCTSCMDYPTYQDGYFIGDDGTDDDDLINQCWKFYSHDSFNLPADGLAQAAMQGGVTSVKYGSASFGNTFEGQYSDGGSRQSSGSGAKAASYQEQRVERLKANLYLTVAGIVFVATFLAFAVARGSSKKKKSSSRSRSRRLLDADYGGSGSDRRRSSSRAKSSSGRSSRSASKARSSSGRSKSRSRKSEDGDYKAPSSDRARSKSRSRKSSSRK</sequence>
<feature type="region of interest" description="Disordered" evidence="1">
    <location>
        <begin position="496"/>
        <end position="582"/>
    </location>
</feature>
<gene>
    <name evidence="4" type="ORF">QTG54_010518</name>
</gene>
<keyword evidence="3" id="KW-0732">Signal</keyword>
<feature type="compositionally biased region" description="Basic residues" evidence="1">
    <location>
        <begin position="496"/>
        <end position="507"/>
    </location>
</feature>
<evidence type="ECO:0000256" key="1">
    <source>
        <dbReference type="SAM" id="MobiDB-lite"/>
    </source>
</evidence>
<name>A0AAD8Y2S7_9STRA</name>